<organism evidence="1 2">
    <name type="scientific">Portunus trituberculatus</name>
    <name type="common">Swimming crab</name>
    <name type="synonym">Neptunus trituberculatus</name>
    <dbReference type="NCBI Taxonomy" id="210409"/>
    <lineage>
        <taxon>Eukaryota</taxon>
        <taxon>Metazoa</taxon>
        <taxon>Ecdysozoa</taxon>
        <taxon>Arthropoda</taxon>
        <taxon>Crustacea</taxon>
        <taxon>Multicrustacea</taxon>
        <taxon>Malacostraca</taxon>
        <taxon>Eumalacostraca</taxon>
        <taxon>Eucarida</taxon>
        <taxon>Decapoda</taxon>
        <taxon>Pleocyemata</taxon>
        <taxon>Brachyura</taxon>
        <taxon>Eubrachyura</taxon>
        <taxon>Portunoidea</taxon>
        <taxon>Portunidae</taxon>
        <taxon>Portuninae</taxon>
        <taxon>Portunus</taxon>
    </lineage>
</organism>
<evidence type="ECO:0000313" key="2">
    <source>
        <dbReference type="Proteomes" id="UP000324222"/>
    </source>
</evidence>
<gene>
    <name evidence="1" type="ORF">E2C01_091702</name>
</gene>
<dbReference type="AlphaFoldDB" id="A0A5B7JPT3"/>
<protein>
    <submittedName>
        <fullName evidence="1">Uncharacterized protein</fullName>
    </submittedName>
</protein>
<reference evidence="1 2" key="1">
    <citation type="submission" date="2019-05" db="EMBL/GenBank/DDBJ databases">
        <title>Another draft genome of Portunus trituberculatus and its Hox gene families provides insights of decapod evolution.</title>
        <authorList>
            <person name="Jeong J.-H."/>
            <person name="Song I."/>
            <person name="Kim S."/>
            <person name="Choi T."/>
            <person name="Kim D."/>
            <person name="Ryu S."/>
            <person name="Kim W."/>
        </authorList>
    </citation>
    <scope>NUCLEOTIDE SEQUENCE [LARGE SCALE GENOMIC DNA]</scope>
    <source>
        <tissue evidence="1">Muscle</tissue>
    </source>
</reference>
<keyword evidence="2" id="KW-1185">Reference proteome</keyword>
<sequence>MSSYSGILTAMLTVPRVTIPIDSLADLVAQDDLPWRLEAGSMMYSFFEESDDPIGRRVFLEKAGTFQDCWAARQDVASGEFAAICDRTTMMKAMSWDFSTTGNCHLYMSQQKVYSSGILSIGFKTKSKYLPPANKM</sequence>
<comment type="caution">
    <text evidence="1">The sequence shown here is derived from an EMBL/GenBank/DDBJ whole genome shotgun (WGS) entry which is preliminary data.</text>
</comment>
<dbReference type="OrthoDB" id="6356689at2759"/>
<accession>A0A5B7JPT3</accession>
<name>A0A5B7JPT3_PORTR</name>
<dbReference type="Proteomes" id="UP000324222">
    <property type="component" value="Unassembled WGS sequence"/>
</dbReference>
<dbReference type="Gene3D" id="3.40.190.10">
    <property type="entry name" value="Periplasmic binding protein-like II"/>
    <property type="match status" value="1"/>
</dbReference>
<proteinExistence type="predicted"/>
<evidence type="ECO:0000313" key="1">
    <source>
        <dbReference type="EMBL" id="MPC96443.1"/>
    </source>
</evidence>
<dbReference type="SUPFAM" id="SSF53850">
    <property type="entry name" value="Periplasmic binding protein-like II"/>
    <property type="match status" value="1"/>
</dbReference>
<dbReference type="EMBL" id="VSRR010105996">
    <property type="protein sequence ID" value="MPC96443.1"/>
    <property type="molecule type" value="Genomic_DNA"/>
</dbReference>